<reference evidence="3 4" key="1">
    <citation type="submission" date="2021-01" db="EMBL/GenBank/DDBJ databases">
        <title>Genomic Encyclopedia of Type Strains, Phase IV (KMG-IV): sequencing the most valuable type-strain genomes for metagenomic binning, comparative biology and taxonomic classification.</title>
        <authorList>
            <person name="Goeker M."/>
        </authorList>
    </citation>
    <scope>NUCLEOTIDE SEQUENCE [LARGE SCALE GENOMIC DNA]</scope>
    <source>
        <strain evidence="3 4">DSM 25879</strain>
    </source>
</reference>
<dbReference type="EMBL" id="JAFBED010000003">
    <property type="protein sequence ID" value="MBM7619783.1"/>
    <property type="molecule type" value="Genomic_DNA"/>
</dbReference>
<keyword evidence="1" id="KW-1133">Transmembrane helix</keyword>
<dbReference type="InterPro" id="IPR006976">
    <property type="entry name" value="VanZ-like"/>
</dbReference>
<evidence type="ECO:0000256" key="1">
    <source>
        <dbReference type="SAM" id="Phobius"/>
    </source>
</evidence>
<dbReference type="Pfam" id="PF04892">
    <property type="entry name" value="VanZ"/>
    <property type="match status" value="1"/>
</dbReference>
<feature type="transmembrane region" description="Helical" evidence="1">
    <location>
        <begin position="132"/>
        <end position="150"/>
    </location>
</feature>
<feature type="transmembrane region" description="Helical" evidence="1">
    <location>
        <begin position="45"/>
        <end position="64"/>
    </location>
</feature>
<dbReference type="RefSeq" id="WP_204415025.1">
    <property type="nucleotide sequence ID" value="NZ_JAFBED010000003.1"/>
</dbReference>
<feature type="transmembrane region" description="Helical" evidence="1">
    <location>
        <begin position="76"/>
        <end position="95"/>
    </location>
</feature>
<keyword evidence="1" id="KW-0472">Membrane</keyword>
<dbReference type="Proteomes" id="UP000737402">
    <property type="component" value="Unassembled WGS sequence"/>
</dbReference>
<proteinExistence type="predicted"/>
<name>A0ABS2NZJ0_9BACI</name>
<gene>
    <name evidence="3" type="ORF">JOC95_001635</name>
</gene>
<dbReference type="PANTHER" id="PTHR36834:SF1">
    <property type="entry name" value="INTEGRAL MEMBRANE PROTEIN"/>
    <property type="match status" value="1"/>
</dbReference>
<organism evidence="3 4">
    <name type="scientific">Sutcliffiella tianshenii</name>
    <dbReference type="NCBI Taxonomy" id="1463404"/>
    <lineage>
        <taxon>Bacteria</taxon>
        <taxon>Bacillati</taxon>
        <taxon>Bacillota</taxon>
        <taxon>Bacilli</taxon>
        <taxon>Bacillales</taxon>
        <taxon>Bacillaceae</taxon>
        <taxon>Sutcliffiella</taxon>
    </lineage>
</organism>
<feature type="transmembrane region" description="Helical" evidence="1">
    <location>
        <begin position="12"/>
        <end position="33"/>
    </location>
</feature>
<feature type="domain" description="VanZ-like" evidence="2">
    <location>
        <begin position="13"/>
        <end position="148"/>
    </location>
</feature>
<dbReference type="InterPro" id="IPR053150">
    <property type="entry name" value="Teicoplanin_resist-assoc"/>
</dbReference>
<evidence type="ECO:0000313" key="4">
    <source>
        <dbReference type="Proteomes" id="UP000737402"/>
    </source>
</evidence>
<evidence type="ECO:0000259" key="2">
    <source>
        <dbReference type="Pfam" id="PF04892"/>
    </source>
</evidence>
<accession>A0ABS2NZJ0</accession>
<dbReference type="PANTHER" id="PTHR36834">
    <property type="entry name" value="MEMBRANE PROTEIN-RELATED"/>
    <property type="match status" value="1"/>
</dbReference>
<evidence type="ECO:0000313" key="3">
    <source>
        <dbReference type="EMBL" id="MBM7619783.1"/>
    </source>
</evidence>
<keyword evidence="4" id="KW-1185">Reference proteome</keyword>
<protein>
    <submittedName>
        <fullName evidence="3">Glycopeptide antibiotics resistance protein</fullName>
    </submittedName>
</protein>
<comment type="caution">
    <text evidence="3">The sequence shown here is derived from an EMBL/GenBank/DDBJ whole genome shotgun (WGS) entry which is preliminary data.</text>
</comment>
<sequence>MNVYLKISLSLIFAIFFFILMQLVLFKFFYIGNIKDHFNFTYDSYYWNTHNFIPFHTFFSYLFYSNDLHLNIRLQNVGGNLVGFIPFGFILPLLFTKFMSTLKIGMATFFLSLFFEVSQLLFKLGSFDVDDIFLNTLGGIIGFFAVKFALKLLQSIKRARLQVITKNQ</sequence>
<keyword evidence="1" id="KW-0812">Transmembrane</keyword>